<feature type="signal peptide" evidence="1">
    <location>
        <begin position="1"/>
        <end position="19"/>
    </location>
</feature>
<dbReference type="InterPro" id="IPR031161">
    <property type="entry name" value="Peptidase_M60_dom"/>
</dbReference>
<organism evidence="3 4">
    <name type="scientific">Alistipes intestinihominis</name>
    <dbReference type="NCBI Taxonomy" id="3133172"/>
    <lineage>
        <taxon>Bacteria</taxon>
        <taxon>Pseudomonadati</taxon>
        <taxon>Bacteroidota</taxon>
        <taxon>Bacteroidia</taxon>
        <taxon>Bacteroidales</taxon>
        <taxon>Rikenellaceae</taxon>
        <taxon>Alistipes</taxon>
    </lineage>
</organism>
<name>A0ABV1GY09_9BACT</name>
<dbReference type="PANTHER" id="PTHR15730:SF5">
    <property type="entry name" value="SI:CH211-210B2.2-RELATED"/>
    <property type="match status" value="1"/>
</dbReference>
<dbReference type="PANTHER" id="PTHR15730">
    <property type="entry name" value="EXPERIMENTAL AUTOIMMUNE PROSTATITIS ANTIGEN 2-RELATED"/>
    <property type="match status" value="1"/>
</dbReference>
<dbReference type="PROSITE" id="PS51257">
    <property type="entry name" value="PROKAR_LIPOPROTEIN"/>
    <property type="match status" value="1"/>
</dbReference>
<dbReference type="InterPro" id="IPR035423">
    <property type="entry name" value="M60-like_N"/>
</dbReference>
<evidence type="ECO:0000256" key="1">
    <source>
        <dbReference type="SAM" id="SignalP"/>
    </source>
</evidence>
<dbReference type="Pfam" id="PF17291">
    <property type="entry name" value="M60-like_N"/>
    <property type="match status" value="1"/>
</dbReference>
<reference evidence="3 4" key="1">
    <citation type="submission" date="2024-03" db="EMBL/GenBank/DDBJ databases">
        <title>Human intestinal bacterial collection.</title>
        <authorList>
            <person name="Pauvert C."/>
            <person name="Hitch T.C.A."/>
            <person name="Clavel T."/>
        </authorList>
    </citation>
    <scope>NUCLEOTIDE SEQUENCE [LARGE SCALE GENOMIC DNA]</scope>
    <source>
        <strain evidence="3 4">CLA-KB-H122</strain>
    </source>
</reference>
<comment type="caution">
    <text evidence="3">The sequence shown here is derived from an EMBL/GenBank/DDBJ whole genome shotgun (WGS) entry which is preliminary data.</text>
</comment>
<dbReference type="RefSeq" id="WP_195496497.1">
    <property type="nucleotide sequence ID" value="NZ_JBBMFL010000010.1"/>
</dbReference>
<dbReference type="InterPro" id="IPR042279">
    <property type="entry name" value="Pep_M60_3"/>
</dbReference>
<evidence type="ECO:0000259" key="2">
    <source>
        <dbReference type="PROSITE" id="PS51723"/>
    </source>
</evidence>
<keyword evidence="4" id="KW-1185">Reference proteome</keyword>
<dbReference type="SMART" id="SM01276">
    <property type="entry name" value="M60-like"/>
    <property type="match status" value="1"/>
</dbReference>
<proteinExistence type="predicted"/>
<protein>
    <submittedName>
        <fullName evidence="3">M60 family peptidase N-terminal accessory domain-containing protein</fullName>
    </submittedName>
</protein>
<dbReference type="Proteomes" id="UP001460202">
    <property type="component" value="Unassembled WGS sequence"/>
</dbReference>
<dbReference type="EMBL" id="JBBMFL010000010">
    <property type="protein sequence ID" value="MEQ2545215.1"/>
    <property type="molecule type" value="Genomic_DNA"/>
</dbReference>
<keyword evidence="1" id="KW-0732">Signal</keyword>
<accession>A0ABV1GY09</accession>
<feature type="chain" id="PRO_5045059663" evidence="1">
    <location>
        <begin position="20"/>
        <end position="730"/>
    </location>
</feature>
<dbReference type="InterPro" id="IPR051244">
    <property type="entry name" value="TCAF"/>
</dbReference>
<evidence type="ECO:0000313" key="4">
    <source>
        <dbReference type="Proteomes" id="UP001460202"/>
    </source>
</evidence>
<dbReference type="Gene3D" id="1.10.390.30">
    <property type="entry name" value="Peptidase M60, enhancin-like domain 3"/>
    <property type="match status" value="1"/>
</dbReference>
<evidence type="ECO:0000313" key="3">
    <source>
        <dbReference type="EMBL" id="MEQ2545215.1"/>
    </source>
</evidence>
<gene>
    <name evidence="3" type="ORF">WMO46_09675</name>
</gene>
<dbReference type="PROSITE" id="PS51723">
    <property type="entry name" value="PEPTIDASE_M60"/>
    <property type="match status" value="1"/>
</dbReference>
<feature type="domain" description="Peptidase M60" evidence="2">
    <location>
        <begin position="85"/>
        <end position="422"/>
    </location>
</feature>
<dbReference type="Gene3D" id="2.60.120.1250">
    <property type="entry name" value="Peptidase M60, enhancin-like domain 1"/>
    <property type="match status" value="1"/>
</dbReference>
<sequence>MKKSLIILLAAVIGAGAFSCSKDLTEEAPLIDMGGSDQGGSSGNPYWDWADKFPGIVSSGIERVFGVQVPVKGGYEPLAFAPDSAVLQRTGLYVASGDQVEIVVPEGTDDLQYQIGIGHQLLSGQLRQRYGNVVTRGSLHSGTNVVSSYFGGFLYFCYPADKVPAGDITVTVGNAVPSDDYVQGETRFGDWINTMLERAALLAAPSEDPDSMAFLNWTELVSDKVILTAGVSEMSAMTDPDGVLDYYGKIADAYYRFGGYDPANQPPMRVYSDIQLPDAGQTALFPAANVQQYGGYPIGFLRGESSTTFVDEKKLINTTLLQAQTDGSTNWFNVFFGFGEAVKSPWQESDKLLQPSLNIGYYHYARTLGMWPGQVINFADNVDKLNKEFARTVSNRDNGIMYGHANDNVRTTMLKQLADYLGWGLFPYVSQRARELGFEYEPDELLEGQAACDFFAMSACEYADRNLLPFFRRWHFPCSTVAIRYMMQFRELGENERFWTSYDSSTEPSFESRTPNKSIARPAPGLTFSMASADDKMNWYLRGVAWDYNAYNDPVNPRCDTVVRANGTKFTGNSIDNPLWKNVFDGNTSNMNGLLGHMQPATGSMWAHIPFYILSFTGPGEDTPEDDDFEYSQEPVTFNTFALWNVANYYYTSYIYDIEYLDDASGEWKPTAPSEFKLLYNSNWEFYYFEREYTTTHIRFKLQPITPGTSGYSITQMCEMGFGLVEEKTE</sequence>